<accession>A0A5J4W3Q6</accession>
<comment type="caution">
    <text evidence="1">The sequence shown here is derived from an EMBL/GenBank/DDBJ whole genome shotgun (WGS) entry which is preliminary data.</text>
</comment>
<dbReference type="AlphaFoldDB" id="A0A5J4W3Q6"/>
<proteinExistence type="predicted"/>
<protein>
    <submittedName>
        <fullName evidence="1">Uncharacterized protein</fullName>
    </submittedName>
</protein>
<name>A0A5J4W3Q6_9EUKA</name>
<evidence type="ECO:0000313" key="2">
    <source>
        <dbReference type="Proteomes" id="UP000324800"/>
    </source>
</evidence>
<dbReference type="Proteomes" id="UP000324800">
    <property type="component" value="Unassembled WGS sequence"/>
</dbReference>
<sequence length="119" mass="13161">MFPSALIYNPLVLSPAQDATAIAKPQGLLIELLEGVNIDHYPAIARVLDVQQHSIQIVALPVFKSDLEILKPSSQLVVVEFIQILPEVTVTNDVVVPAFKINRKSILTFAQVHDRTVLR</sequence>
<gene>
    <name evidence="1" type="ORF">EZS28_014860</name>
</gene>
<dbReference type="EMBL" id="SNRW01003520">
    <property type="protein sequence ID" value="KAA6389614.1"/>
    <property type="molecule type" value="Genomic_DNA"/>
</dbReference>
<reference evidence="1 2" key="1">
    <citation type="submission" date="2019-03" db="EMBL/GenBank/DDBJ databases">
        <title>Single cell metagenomics reveals metabolic interactions within the superorganism composed of flagellate Streblomastix strix and complex community of Bacteroidetes bacteria on its surface.</title>
        <authorList>
            <person name="Treitli S.C."/>
            <person name="Kolisko M."/>
            <person name="Husnik F."/>
            <person name="Keeling P."/>
            <person name="Hampl V."/>
        </authorList>
    </citation>
    <scope>NUCLEOTIDE SEQUENCE [LARGE SCALE GENOMIC DNA]</scope>
    <source>
        <strain evidence="1">ST1C</strain>
    </source>
</reference>
<evidence type="ECO:0000313" key="1">
    <source>
        <dbReference type="EMBL" id="KAA6389614.1"/>
    </source>
</evidence>
<organism evidence="1 2">
    <name type="scientific">Streblomastix strix</name>
    <dbReference type="NCBI Taxonomy" id="222440"/>
    <lineage>
        <taxon>Eukaryota</taxon>
        <taxon>Metamonada</taxon>
        <taxon>Preaxostyla</taxon>
        <taxon>Oxymonadida</taxon>
        <taxon>Streblomastigidae</taxon>
        <taxon>Streblomastix</taxon>
    </lineage>
</organism>